<accession>A0A1X7UFA8</accession>
<sequence length="77" mass="8475">MSCTIWTLCRGVATWNGPLCDGNTHATNDACPNEDDYSDILEMTVINEDETTNSKGLLYFDCSLTSFKCSNINTSLV</sequence>
<dbReference type="EnsemblMetazoa" id="Aqu2.1.26330_001">
    <property type="protein sequence ID" value="Aqu2.1.26330_001"/>
    <property type="gene ID" value="Aqu2.1.26330"/>
</dbReference>
<evidence type="ECO:0000313" key="1">
    <source>
        <dbReference type="EnsemblMetazoa" id="Aqu2.1.26330_001"/>
    </source>
</evidence>
<protein>
    <submittedName>
        <fullName evidence="1">Uncharacterized protein</fullName>
    </submittedName>
</protein>
<dbReference type="InParanoid" id="A0A1X7UFA8"/>
<organism evidence="1">
    <name type="scientific">Amphimedon queenslandica</name>
    <name type="common">Sponge</name>
    <dbReference type="NCBI Taxonomy" id="400682"/>
    <lineage>
        <taxon>Eukaryota</taxon>
        <taxon>Metazoa</taxon>
        <taxon>Porifera</taxon>
        <taxon>Demospongiae</taxon>
        <taxon>Heteroscleromorpha</taxon>
        <taxon>Haplosclerida</taxon>
        <taxon>Niphatidae</taxon>
        <taxon>Amphimedon</taxon>
    </lineage>
</organism>
<proteinExistence type="predicted"/>
<dbReference type="AlphaFoldDB" id="A0A1X7UFA8"/>
<reference evidence="1" key="1">
    <citation type="submission" date="2017-05" db="UniProtKB">
        <authorList>
            <consortium name="EnsemblMetazoa"/>
        </authorList>
    </citation>
    <scope>IDENTIFICATION</scope>
</reference>
<name>A0A1X7UFA8_AMPQE</name>